<evidence type="ECO:0000313" key="3">
    <source>
        <dbReference type="EMBL" id="PRX12371.1"/>
    </source>
</evidence>
<feature type="domain" description="YcxB-like C-terminal" evidence="2">
    <location>
        <begin position="85"/>
        <end position="143"/>
    </location>
</feature>
<organism evidence="3 4">
    <name type="scientific">Actinoplanes italicus</name>
    <dbReference type="NCBI Taxonomy" id="113567"/>
    <lineage>
        <taxon>Bacteria</taxon>
        <taxon>Bacillati</taxon>
        <taxon>Actinomycetota</taxon>
        <taxon>Actinomycetes</taxon>
        <taxon>Micromonosporales</taxon>
        <taxon>Micromonosporaceae</taxon>
        <taxon>Actinoplanes</taxon>
    </lineage>
</organism>
<evidence type="ECO:0000313" key="4">
    <source>
        <dbReference type="Proteomes" id="UP000239415"/>
    </source>
</evidence>
<protein>
    <submittedName>
        <fullName evidence="3">YcxB-like protein</fullName>
    </submittedName>
</protein>
<evidence type="ECO:0000256" key="1">
    <source>
        <dbReference type="SAM" id="Phobius"/>
    </source>
</evidence>
<keyword evidence="1" id="KW-0472">Membrane</keyword>
<accession>A0A2T0JWV1</accession>
<name>A0A2T0JWV1_9ACTN</name>
<feature type="transmembrane region" description="Helical" evidence="1">
    <location>
        <begin position="50"/>
        <end position="71"/>
    </location>
</feature>
<dbReference type="InterPro" id="IPR025588">
    <property type="entry name" value="YcxB-like_C"/>
</dbReference>
<comment type="caution">
    <text evidence="3">The sequence shown here is derived from an EMBL/GenBank/DDBJ whole genome shotgun (WGS) entry which is preliminary data.</text>
</comment>
<sequence>MKITGNHQFTYRTFRLVCLEAFPRRHVLQGVGAIGLVLILFTGVESDKTVPIVGLAFCVVMPELFALLSWFPQRQQANQPTHYELDDTGLHVHTATSDVRVTWPGVTWVKTHRHAWMVRNGATQLPIPRAAFSPDDQATFDAFVAARAAIKP</sequence>
<gene>
    <name evidence="3" type="ORF">CLV67_12826</name>
</gene>
<keyword evidence="1" id="KW-0812">Transmembrane</keyword>
<keyword evidence="1" id="KW-1133">Transmembrane helix</keyword>
<keyword evidence="4" id="KW-1185">Reference proteome</keyword>
<dbReference type="EMBL" id="PVMZ01000028">
    <property type="protein sequence ID" value="PRX12371.1"/>
    <property type="molecule type" value="Genomic_DNA"/>
</dbReference>
<feature type="transmembrane region" description="Helical" evidence="1">
    <location>
        <begin position="27"/>
        <end position="44"/>
    </location>
</feature>
<dbReference type="Pfam" id="PF14317">
    <property type="entry name" value="YcxB"/>
    <property type="match status" value="1"/>
</dbReference>
<evidence type="ECO:0000259" key="2">
    <source>
        <dbReference type="Pfam" id="PF14317"/>
    </source>
</evidence>
<dbReference type="Proteomes" id="UP000239415">
    <property type="component" value="Unassembled WGS sequence"/>
</dbReference>
<reference evidence="3 4" key="1">
    <citation type="submission" date="2018-03" db="EMBL/GenBank/DDBJ databases">
        <title>Genomic Encyclopedia of Archaeal and Bacterial Type Strains, Phase II (KMG-II): from individual species to whole genera.</title>
        <authorList>
            <person name="Goeker M."/>
        </authorList>
    </citation>
    <scope>NUCLEOTIDE SEQUENCE [LARGE SCALE GENOMIC DNA]</scope>
    <source>
        <strain evidence="3 4">DSM 43146</strain>
    </source>
</reference>
<proteinExistence type="predicted"/>
<dbReference type="AlphaFoldDB" id="A0A2T0JWV1"/>